<sequence length="269" mass="29025">MRRVPLLLGAALLVALTGCSQTPPRAAVDERPTIYCVGTEDPSGGCVPPPAPADGVAGDADDADDADDASDEDEAPAEERPAPKGPAVQRTFAWADVDDWTPCLAFVRGLSPRAALQQAGRRAADPARGAGCGAAVRRPGTARPGGRGPRRRLRRAPRRMDLDLRGRRVRVLRPRPSGAHGGARHLRLGLLGRRARQRLRPGPRRQAAARDRRARPRGRHRSRAPQERGLDWEDGLSAALAVQHRITGTPAHQPDWYERHATVAVGWLG</sequence>
<feature type="compositionally biased region" description="Basic residues" evidence="1">
    <location>
        <begin position="148"/>
        <end position="157"/>
    </location>
</feature>
<feature type="chain" id="PRO_5045245988" evidence="2">
    <location>
        <begin position="27"/>
        <end position="269"/>
    </location>
</feature>
<reference evidence="4" key="1">
    <citation type="journal article" date="2019" name="Int. J. Syst. Evol. Microbiol.">
        <title>The Global Catalogue of Microorganisms (GCM) 10K type strain sequencing project: providing services to taxonomists for standard genome sequencing and annotation.</title>
        <authorList>
            <consortium name="The Broad Institute Genomics Platform"/>
            <consortium name="The Broad Institute Genome Sequencing Center for Infectious Disease"/>
            <person name="Wu L."/>
            <person name="Ma J."/>
        </authorList>
    </citation>
    <scope>NUCLEOTIDE SEQUENCE [LARGE SCALE GENOMIC DNA]</scope>
    <source>
        <strain evidence="4">NBRC 108730</strain>
    </source>
</reference>
<protein>
    <submittedName>
        <fullName evidence="3">Uncharacterized protein</fullName>
    </submittedName>
</protein>
<feature type="signal peptide" evidence="2">
    <location>
        <begin position="1"/>
        <end position="26"/>
    </location>
</feature>
<organism evidence="3 4">
    <name type="scientific">Angustibacter aerolatus</name>
    <dbReference type="NCBI Taxonomy" id="1162965"/>
    <lineage>
        <taxon>Bacteria</taxon>
        <taxon>Bacillati</taxon>
        <taxon>Actinomycetota</taxon>
        <taxon>Actinomycetes</taxon>
        <taxon>Kineosporiales</taxon>
        <taxon>Kineosporiaceae</taxon>
    </lineage>
</organism>
<keyword evidence="4" id="KW-1185">Reference proteome</keyword>
<dbReference type="PROSITE" id="PS51257">
    <property type="entry name" value="PROKAR_LIPOPROTEIN"/>
    <property type="match status" value="1"/>
</dbReference>
<feature type="region of interest" description="Disordered" evidence="1">
    <location>
        <begin position="119"/>
        <end position="159"/>
    </location>
</feature>
<gene>
    <name evidence="3" type="ORF">GCM10025868_41210</name>
</gene>
<dbReference type="EMBL" id="BSUZ01000001">
    <property type="protein sequence ID" value="GMA88871.1"/>
    <property type="molecule type" value="Genomic_DNA"/>
</dbReference>
<dbReference type="Proteomes" id="UP001157017">
    <property type="component" value="Unassembled WGS sequence"/>
</dbReference>
<feature type="compositionally biased region" description="Basic residues" evidence="1">
    <location>
        <begin position="212"/>
        <end position="223"/>
    </location>
</feature>
<evidence type="ECO:0000313" key="3">
    <source>
        <dbReference type="EMBL" id="GMA88871.1"/>
    </source>
</evidence>
<comment type="caution">
    <text evidence="3">The sequence shown here is derived from an EMBL/GenBank/DDBJ whole genome shotgun (WGS) entry which is preliminary data.</text>
</comment>
<name>A0ABQ6JKV3_9ACTN</name>
<keyword evidence="2" id="KW-0732">Signal</keyword>
<accession>A0ABQ6JKV3</accession>
<feature type="region of interest" description="Disordered" evidence="1">
    <location>
        <begin position="40"/>
        <end position="88"/>
    </location>
</feature>
<evidence type="ECO:0000256" key="2">
    <source>
        <dbReference type="SAM" id="SignalP"/>
    </source>
</evidence>
<feature type="region of interest" description="Disordered" evidence="1">
    <location>
        <begin position="197"/>
        <end position="232"/>
    </location>
</feature>
<proteinExistence type="predicted"/>
<feature type="compositionally biased region" description="Low complexity" evidence="1">
    <location>
        <begin position="119"/>
        <end position="144"/>
    </location>
</feature>
<evidence type="ECO:0000256" key="1">
    <source>
        <dbReference type="SAM" id="MobiDB-lite"/>
    </source>
</evidence>
<evidence type="ECO:0000313" key="4">
    <source>
        <dbReference type="Proteomes" id="UP001157017"/>
    </source>
</evidence>
<feature type="compositionally biased region" description="Acidic residues" evidence="1">
    <location>
        <begin position="59"/>
        <end position="76"/>
    </location>
</feature>